<keyword evidence="7" id="KW-0443">Lipid metabolism</keyword>
<evidence type="ECO:0000256" key="9">
    <source>
        <dbReference type="SAM" id="MobiDB-lite"/>
    </source>
</evidence>
<dbReference type="InterPro" id="IPR050187">
    <property type="entry name" value="Lipid_Phosphate_FormReg"/>
</dbReference>
<proteinExistence type="inferred from homology"/>
<evidence type="ECO:0000256" key="3">
    <source>
        <dbReference type="ARBA" id="ARBA00022679"/>
    </source>
</evidence>
<feature type="transmembrane region" description="Helical" evidence="10">
    <location>
        <begin position="124"/>
        <end position="145"/>
    </location>
</feature>
<feature type="region of interest" description="Disordered" evidence="9">
    <location>
        <begin position="1"/>
        <end position="31"/>
    </location>
</feature>
<accession>A0ABY9HVZ6</accession>
<evidence type="ECO:0000256" key="10">
    <source>
        <dbReference type="SAM" id="Phobius"/>
    </source>
</evidence>
<feature type="domain" description="DAGKc" evidence="11">
    <location>
        <begin position="312"/>
        <end position="395"/>
    </location>
</feature>
<keyword evidence="10" id="KW-0472">Membrane</keyword>
<dbReference type="Gene3D" id="1.20.144.10">
    <property type="entry name" value="Phosphatidic acid phosphatase type 2/haloperoxidase"/>
    <property type="match status" value="1"/>
</dbReference>
<dbReference type="InterPro" id="IPR036938">
    <property type="entry name" value="PAP2/HPO_sf"/>
</dbReference>
<dbReference type="Proteomes" id="UP001229952">
    <property type="component" value="Chromosome"/>
</dbReference>
<sequence>MPTALPDGPAPRPTEPHAITRPGRSPALTSGSGRAAAQIGALTVCQAALLVGFGLLITGPARGIWPLSGEDKINEGFEHLRTQALTRASLIASEAGNTATVIAVTAVVCGGLILIPRLPKWREAVFLAVAVSLQALVFLVISTSVDRARPEVDRLDASPPTASYTSGHTGAATALYAGLAVLVLSRVRGPWRKVLGGLLLLLPLLVAFARLYRGMHHPTDVLGGLVNGGLSLLIVGRTLLTDDAIPTPPPSNAMEVALQTAEERSEQVAGHTVVVVNPTVTDEAERETLRLVLEQHGHHSAEFVFTTAEDPGSGQAADAVRGGASLVVVCGGDGTVRAAADALAGTGVPLAVVPCGTGNLLARNLGLPLTPADALGAALSGRAHRIDLGRIEGDSLPATHFTAMSGAGLDAAMLENTGTHAKSAFGWPAYVVAGIRSLRAPRITVTIRLDDGPVLHRTARMLLLANIGSVQGGAALVPAAEPDDGLLDLAVFDPHGPSGWLRAAGILLRGRSKPPRPAVLGTFPLAGSEAAGTGAGTPVEYFPFRRAELRFTSLQSREIDGDPVRPGRLLVAEVRPGALSVLLPSEGK</sequence>
<evidence type="ECO:0000256" key="5">
    <source>
        <dbReference type="ARBA" id="ARBA00022777"/>
    </source>
</evidence>
<dbReference type="PROSITE" id="PS50146">
    <property type="entry name" value="DAGK"/>
    <property type="match status" value="1"/>
</dbReference>
<gene>
    <name evidence="12" type="ORF">P8A22_00880</name>
</gene>
<dbReference type="EMBL" id="CP120992">
    <property type="protein sequence ID" value="WLQ38730.1"/>
    <property type="molecule type" value="Genomic_DNA"/>
</dbReference>
<feature type="transmembrane region" description="Helical" evidence="10">
    <location>
        <begin position="95"/>
        <end position="115"/>
    </location>
</feature>
<evidence type="ECO:0000256" key="7">
    <source>
        <dbReference type="ARBA" id="ARBA00023209"/>
    </source>
</evidence>
<reference evidence="12 13" key="1">
    <citation type="submission" date="2023-03" db="EMBL/GenBank/DDBJ databases">
        <title>Isolation and description of six Streptomyces strains from soil environments, able to metabolize different microbial glucans.</title>
        <authorList>
            <person name="Widen T."/>
            <person name="Larsbrink J."/>
        </authorList>
    </citation>
    <scope>NUCLEOTIDE SEQUENCE [LARGE SCALE GENOMIC DNA]</scope>
    <source>
        <strain evidence="12 13">Mut2</strain>
    </source>
</reference>
<evidence type="ECO:0000259" key="11">
    <source>
        <dbReference type="PROSITE" id="PS50146"/>
    </source>
</evidence>
<dbReference type="InterPro" id="IPR001206">
    <property type="entry name" value="Diacylglycerol_kinase_cat_dom"/>
</dbReference>
<evidence type="ECO:0000313" key="13">
    <source>
        <dbReference type="Proteomes" id="UP001229952"/>
    </source>
</evidence>
<keyword evidence="7" id="KW-0444">Lipid biosynthesis</keyword>
<keyword evidence="5 12" id="KW-0418">Kinase</keyword>
<evidence type="ECO:0000313" key="12">
    <source>
        <dbReference type="EMBL" id="WLQ38730.1"/>
    </source>
</evidence>
<feature type="transmembrane region" description="Helical" evidence="10">
    <location>
        <begin position="165"/>
        <end position="187"/>
    </location>
</feature>
<dbReference type="Gene3D" id="3.40.50.10330">
    <property type="entry name" value="Probable inorganic polyphosphate/atp-NAD kinase, domain 1"/>
    <property type="match status" value="1"/>
</dbReference>
<keyword evidence="13" id="KW-1185">Reference proteome</keyword>
<keyword evidence="7" id="KW-0594">Phospholipid biosynthesis</keyword>
<evidence type="ECO:0000256" key="1">
    <source>
        <dbReference type="ARBA" id="ARBA00001946"/>
    </source>
</evidence>
<name>A0ABY9HVZ6_9ACTN</name>
<evidence type="ECO:0000256" key="8">
    <source>
        <dbReference type="ARBA" id="ARBA00023264"/>
    </source>
</evidence>
<dbReference type="InterPro" id="IPR000326">
    <property type="entry name" value="PAP2/HPO"/>
</dbReference>
<dbReference type="CDD" id="cd03392">
    <property type="entry name" value="PAP2_like_2"/>
    <property type="match status" value="1"/>
</dbReference>
<dbReference type="Pfam" id="PF19279">
    <property type="entry name" value="YegS_C"/>
    <property type="match status" value="1"/>
</dbReference>
<keyword evidence="6" id="KW-0067">ATP-binding</keyword>
<keyword evidence="4" id="KW-0547">Nucleotide-binding</keyword>
<feature type="transmembrane region" description="Helical" evidence="10">
    <location>
        <begin position="194"/>
        <end position="212"/>
    </location>
</feature>
<comment type="cofactor">
    <cofactor evidence="1">
        <name>Mg(2+)</name>
        <dbReference type="ChEBI" id="CHEBI:18420"/>
    </cofactor>
</comment>
<keyword evidence="8" id="KW-1208">Phospholipid metabolism</keyword>
<dbReference type="SUPFAM" id="SSF48317">
    <property type="entry name" value="Acid phosphatase/Vanadium-dependent haloperoxidase"/>
    <property type="match status" value="1"/>
</dbReference>
<protein>
    <submittedName>
        <fullName evidence="12">Diacylglycerol kinase family protein</fullName>
    </submittedName>
</protein>
<dbReference type="InterPro" id="IPR045540">
    <property type="entry name" value="YegS/DAGK_C"/>
</dbReference>
<evidence type="ECO:0000256" key="6">
    <source>
        <dbReference type="ARBA" id="ARBA00022840"/>
    </source>
</evidence>
<dbReference type="GO" id="GO:0016301">
    <property type="term" value="F:kinase activity"/>
    <property type="evidence" value="ECO:0007669"/>
    <property type="project" value="UniProtKB-KW"/>
</dbReference>
<keyword evidence="10" id="KW-0812">Transmembrane</keyword>
<organism evidence="12 13">
    <name type="scientific">Streptomyces laculatispora</name>
    <dbReference type="NCBI Taxonomy" id="887464"/>
    <lineage>
        <taxon>Bacteria</taxon>
        <taxon>Bacillati</taxon>
        <taxon>Actinomycetota</taxon>
        <taxon>Actinomycetes</taxon>
        <taxon>Kitasatosporales</taxon>
        <taxon>Streptomycetaceae</taxon>
        <taxon>Streptomyces</taxon>
    </lineage>
</organism>
<dbReference type="RefSeq" id="WP_306085419.1">
    <property type="nucleotide sequence ID" value="NZ_CP120992.1"/>
</dbReference>
<dbReference type="InterPro" id="IPR016064">
    <property type="entry name" value="NAD/diacylglycerol_kinase_sf"/>
</dbReference>
<dbReference type="Pfam" id="PF00781">
    <property type="entry name" value="DAGK_cat"/>
    <property type="match status" value="1"/>
</dbReference>
<evidence type="ECO:0000256" key="2">
    <source>
        <dbReference type="ARBA" id="ARBA00005983"/>
    </source>
</evidence>
<dbReference type="PANTHER" id="PTHR12358:SF54">
    <property type="entry name" value="SPHINGOSINE KINASE RELATED PROTEIN"/>
    <property type="match status" value="1"/>
</dbReference>
<feature type="transmembrane region" description="Helical" evidence="10">
    <location>
        <begin position="35"/>
        <end position="57"/>
    </location>
</feature>
<dbReference type="InterPro" id="IPR017438">
    <property type="entry name" value="ATP-NAD_kinase_N"/>
</dbReference>
<keyword evidence="10" id="KW-1133">Transmembrane helix</keyword>
<dbReference type="SMART" id="SM00046">
    <property type="entry name" value="DAGKc"/>
    <property type="match status" value="1"/>
</dbReference>
<dbReference type="SUPFAM" id="SSF111331">
    <property type="entry name" value="NAD kinase/diacylglycerol kinase-like"/>
    <property type="match status" value="1"/>
</dbReference>
<comment type="similarity">
    <text evidence="2">Belongs to the diacylglycerol/lipid kinase family.</text>
</comment>
<evidence type="ECO:0000256" key="4">
    <source>
        <dbReference type="ARBA" id="ARBA00022741"/>
    </source>
</evidence>
<dbReference type="Pfam" id="PF01569">
    <property type="entry name" value="PAP2"/>
    <property type="match status" value="1"/>
</dbReference>
<dbReference type="SMART" id="SM00014">
    <property type="entry name" value="acidPPc"/>
    <property type="match status" value="1"/>
</dbReference>
<keyword evidence="3" id="KW-0808">Transferase</keyword>
<dbReference type="PANTHER" id="PTHR12358">
    <property type="entry name" value="SPHINGOSINE KINASE"/>
    <property type="match status" value="1"/>
</dbReference>
<dbReference type="Gene3D" id="2.60.200.40">
    <property type="match status" value="1"/>
</dbReference>